<proteinExistence type="inferred from homology"/>
<organism evidence="3 4">
    <name type="scientific">Aaosphaeria arxii CBS 175.79</name>
    <dbReference type="NCBI Taxonomy" id="1450172"/>
    <lineage>
        <taxon>Eukaryota</taxon>
        <taxon>Fungi</taxon>
        <taxon>Dikarya</taxon>
        <taxon>Ascomycota</taxon>
        <taxon>Pezizomycotina</taxon>
        <taxon>Dothideomycetes</taxon>
        <taxon>Pleosporomycetidae</taxon>
        <taxon>Pleosporales</taxon>
        <taxon>Pleosporales incertae sedis</taxon>
        <taxon>Aaosphaeria</taxon>
    </lineage>
</organism>
<feature type="domain" description="VOC" evidence="2">
    <location>
        <begin position="10"/>
        <end position="140"/>
    </location>
</feature>
<dbReference type="SUPFAM" id="SSF54593">
    <property type="entry name" value="Glyoxalase/Bleomycin resistance protein/Dihydroxybiphenyl dioxygenase"/>
    <property type="match status" value="1"/>
</dbReference>
<dbReference type="GO" id="GO:0051213">
    <property type="term" value="F:dioxygenase activity"/>
    <property type="evidence" value="ECO:0007669"/>
    <property type="project" value="UniProtKB-KW"/>
</dbReference>
<protein>
    <submittedName>
        <fullName evidence="3">Glyoxalase/Bleomycin resistance protein/Dihydroxybiphenyl dioxygenase</fullName>
    </submittedName>
</protein>
<dbReference type="PANTHER" id="PTHR21366:SF14">
    <property type="entry name" value="GLYOXALASE DOMAIN-CONTAINING PROTEIN 5"/>
    <property type="match status" value="1"/>
</dbReference>
<reference evidence="3" key="1">
    <citation type="journal article" date="2020" name="Stud. Mycol.">
        <title>101 Dothideomycetes genomes: a test case for predicting lifestyles and emergence of pathogens.</title>
        <authorList>
            <person name="Haridas S."/>
            <person name="Albert R."/>
            <person name="Binder M."/>
            <person name="Bloem J."/>
            <person name="Labutti K."/>
            <person name="Salamov A."/>
            <person name="Andreopoulos B."/>
            <person name="Baker S."/>
            <person name="Barry K."/>
            <person name="Bills G."/>
            <person name="Bluhm B."/>
            <person name="Cannon C."/>
            <person name="Castanera R."/>
            <person name="Culley D."/>
            <person name="Daum C."/>
            <person name="Ezra D."/>
            <person name="Gonzalez J."/>
            <person name="Henrissat B."/>
            <person name="Kuo A."/>
            <person name="Liang C."/>
            <person name="Lipzen A."/>
            <person name="Lutzoni F."/>
            <person name="Magnuson J."/>
            <person name="Mondo S."/>
            <person name="Nolan M."/>
            <person name="Ohm R."/>
            <person name="Pangilinan J."/>
            <person name="Park H.-J."/>
            <person name="Ramirez L."/>
            <person name="Alfaro M."/>
            <person name="Sun H."/>
            <person name="Tritt A."/>
            <person name="Yoshinaga Y."/>
            <person name="Zwiers L.-H."/>
            <person name="Turgeon B."/>
            <person name="Goodwin S."/>
            <person name="Spatafora J."/>
            <person name="Crous P."/>
            <person name="Grigoriev I."/>
        </authorList>
    </citation>
    <scope>NUCLEOTIDE SEQUENCE</scope>
    <source>
        <strain evidence="3">CBS 175.79</strain>
    </source>
</reference>
<accession>A0A6A5XYI3</accession>
<keyword evidence="3" id="KW-0223">Dioxygenase</keyword>
<dbReference type="GeneID" id="54287791"/>
<dbReference type="PANTHER" id="PTHR21366">
    <property type="entry name" value="GLYOXALASE FAMILY PROTEIN"/>
    <property type="match status" value="1"/>
</dbReference>
<dbReference type="InterPro" id="IPR037523">
    <property type="entry name" value="VOC_core"/>
</dbReference>
<dbReference type="RefSeq" id="XP_033386571.1">
    <property type="nucleotide sequence ID" value="XM_033530394.1"/>
</dbReference>
<dbReference type="PROSITE" id="PS51819">
    <property type="entry name" value="VOC"/>
    <property type="match status" value="1"/>
</dbReference>
<evidence type="ECO:0000256" key="1">
    <source>
        <dbReference type="ARBA" id="ARBA00010363"/>
    </source>
</evidence>
<gene>
    <name evidence="3" type="ORF">BU24DRAFT_440879</name>
</gene>
<dbReference type="Pfam" id="PF00903">
    <property type="entry name" value="Glyoxalase"/>
    <property type="match status" value="1"/>
</dbReference>
<dbReference type="InterPro" id="IPR029068">
    <property type="entry name" value="Glyas_Bleomycin-R_OHBP_Dase"/>
</dbReference>
<sequence>MGTPIAPVKSLDHLVLTCADISTTADWYHNNLGMKIEKFSSELQPDVERVALKFGSQKINLHQKGKEFEPKAAVARPGTADLCFILQGGTDLEQVLQRLKDKGLEVLEGGKVVSRTGAQGKIQSVYVRDPDANLIELSIYP</sequence>
<keyword evidence="3" id="KW-0560">Oxidoreductase</keyword>
<dbReference type="InterPro" id="IPR004360">
    <property type="entry name" value="Glyas_Fos-R_dOase_dom"/>
</dbReference>
<dbReference type="Gene3D" id="3.10.180.10">
    <property type="entry name" value="2,3-Dihydroxybiphenyl 1,2-Dioxygenase, domain 1"/>
    <property type="match status" value="1"/>
</dbReference>
<comment type="similarity">
    <text evidence="1">Belongs to the glyoxalase I family.</text>
</comment>
<dbReference type="CDD" id="cd07253">
    <property type="entry name" value="GLOD5"/>
    <property type="match status" value="1"/>
</dbReference>
<name>A0A6A5XYI3_9PLEO</name>
<evidence type="ECO:0000313" key="4">
    <source>
        <dbReference type="Proteomes" id="UP000799778"/>
    </source>
</evidence>
<dbReference type="EMBL" id="ML978068">
    <property type="protein sequence ID" value="KAF2018232.1"/>
    <property type="molecule type" value="Genomic_DNA"/>
</dbReference>
<evidence type="ECO:0000313" key="3">
    <source>
        <dbReference type="EMBL" id="KAF2018232.1"/>
    </source>
</evidence>
<keyword evidence="4" id="KW-1185">Reference proteome</keyword>
<evidence type="ECO:0000259" key="2">
    <source>
        <dbReference type="PROSITE" id="PS51819"/>
    </source>
</evidence>
<dbReference type="Proteomes" id="UP000799778">
    <property type="component" value="Unassembled WGS sequence"/>
</dbReference>
<dbReference type="AlphaFoldDB" id="A0A6A5XYI3"/>
<dbReference type="InterPro" id="IPR050383">
    <property type="entry name" value="GlyoxalaseI/FosfomycinResist"/>
</dbReference>
<dbReference type="OrthoDB" id="5371818at2759"/>